<organism evidence="9 10">
    <name type="scientific">Flavonifractor plautii 1_3_50AFAA</name>
    <dbReference type="NCBI Taxonomy" id="742738"/>
    <lineage>
        <taxon>Bacteria</taxon>
        <taxon>Bacillati</taxon>
        <taxon>Bacillota</taxon>
        <taxon>Clostridia</taxon>
        <taxon>Eubacteriales</taxon>
        <taxon>Oscillospiraceae</taxon>
        <taxon>Flavonifractor</taxon>
    </lineage>
</organism>
<accession>A0A096B4G2</accession>
<dbReference type="EMBL" id="ADLO01000100">
    <property type="protein sequence ID" value="KGF53935.1"/>
    <property type="molecule type" value="Genomic_DNA"/>
</dbReference>
<dbReference type="HOGENOM" id="CLU_036879_1_2_9"/>
<evidence type="ECO:0000256" key="7">
    <source>
        <dbReference type="RuleBase" id="RU363032"/>
    </source>
</evidence>
<dbReference type="RefSeq" id="WP_044942607.1">
    <property type="nucleotide sequence ID" value="NZ_KN174165.1"/>
</dbReference>
<evidence type="ECO:0000256" key="4">
    <source>
        <dbReference type="ARBA" id="ARBA00022692"/>
    </source>
</evidence>
<dbReference type="SUPFAM" id="SSF161098">
    <property type="entry name" value="MetI-like"/>
    <property type="match status" value="1"/>
</dbReference>
<evidence type="ECO:0000256" key="6">
    <source>
        <dbReference type="ARBA" id="ARBA00023136"/>
    </source>
</evidence>
<sequence>MAKYIVKRVIMALITILVVACVTFVLMMSVPGSPFNDEKITPEQKAAMEAKYGMDDPLGVQMLRYLKGVIVDQDFGVSLKMQKDRPVLDIITEKFPLSAKIGVIALVWAVAVGIPLGCLAAYNRGKWVDSVLRVVCTLGVSMPGFVVATFLLMLFCNDGAPFKFMGINVIFDASQGAKAYLMPCLALGLYPMCYIARLTRSSMLDALGQDYIKTARAKGLLTPRIVFKHALRNGVIPVITYLGPLTAFTLVGGFVVETVYTIPGLGRYLVQSVQNRDYFIIMGTTIFLATLVVIMNLVVDILYRVVDPRIDLTKGE</sequence>
<dbReference type="PROSITE" id="PS51257">
    <property type="entry name" value="PROKAR_LIPOPROTEIN"/>
    <property type="match status" value="1"/>
</dbReference>
<dbReference type="Pfam" id="PF19300">
    <property type="entry name" value="BPD_transp_1_N"/>
    <property type="match status" value="1"/>
</dbReference>
<keyword evidence="3" id="KW-1003">Cell membrane</keyword>
<feature type="transmembrane region" description="Helical" evidence="7">
    <location>
        <begin position="101"/>
        <end position="122"/>
    </location>
</feature>
<evidence type="ECO:0000259" key="8">
    <source>
        <dbReference type="PROSITE" id="PS50928"/>
    </source>
</evidence>
<dbReference type="PROSITE" id="PS50928">
    <property type="entry name" value="ABC_TM1"/>
    <property type="match status" value="1"/>
</dbReference>
<dbReference type="AlphaFoldDB" id="A0A096B4G2"/>
<keyword evidence="2 7" id="KW-0813">Transport</keyword>
<dbReference type="PANTHER" id="PTHR30465:SF74">
    <property type="entry name" value="OLIGOPEPTIDE TRANSPORT SYSTEM PERMEASE PROTEIN OPPB"/>
    <property type="match status" value="1"/>
</dbReference>
<evidence type="ECO:0000256" key="2">
    <source>
        <dbReference type="ARBA" id="ARBA00022448"/>
    </source>
</evidence>
<reference evidence="9 10" key="1">
    <citation type="submission" date="2011-08" db="EMBL/GenBank/DDBJ databases">
        <title>The Genome Sequence of Clostridium orbiscindens 1_3_50AFAA.</title>
        <authorList>
            <consortium name="The Broad Institute Genome Sequencing Platform"/>
            <person name="Earl A."/>
            <person name="Ward D."/>
            <person name="Feldgarden M."/>
            <person name="Gevers D."/>
            <person name="Daigneault M."/>
            <person name="Strauss J."/>
            <person name="Allen-Vercoe E."/>
            <person name="Young S.K."/>
            <person name="Zeng Q."/>
            <person name="Gargeya S."/>
            <person name="Fitzgerald M."/>
            <person name="Haas B."/>
            <person name="Abouelleil A."/>
            <person name="Alvarado L."/>
            <person name="Arachchi H.M."/>
            <person name="Berlin A."/>
            <person name="Brown A."/>
            <person name="Chapman S.B."/>
            <person name="Chen Z."/>
            <person name="Dunbar C."/>
            <person name="Freedman E."/>
            <person name="Gearin G."/>
            <person name="Gellesch M."/>
            <person name="Goldberg J."/>
            <person name="Griggs A."/>
            <person name="Gujja S."/>
            <person name="Heiman D."/>
            <person name="Howarth C."/>
            <person name="Larson L."/>
            <person name="Lui A."/>
            <person name="MacDonald P.J.P."/>
            <person name="Montmayeur A."/>
            <person name="Murphy C."/>
            <person name="Neiman D."/>
            <person name="Pearson M."/>
            <person name="Priest M."/>
            <person name="Roberts A."/>
            <person name="Saif S."/>
            <person name="Shea T."/>
            <person name="Shenoy N."/>
            <person name="Sisk P."/>
            <person name="Stolte C."/>
            <person name="Sykes S."/>
            <person name="Wortman J."/>
            <person name="Nusbaum C."/>
            <person name="Birren B."/>
        </authorList>
    </citation>
    <scope>NUCLEOTIDE SEQUENCE [LARGE SCALE GENOMIC DNA]</scope>
    <source>
        <strain evidence="9 10">1_3_50AFAA</strain>
    </source>
</reference>
<dbReference type="Pfam" id="PF00528">
    <property type="entry name" value="BPD_transp_1"/>
    <property type="match status" value="1"/>
</dbReference>
<gene>
    <name evidence="9" type="ORF">HMPREF9460_03260</name>
</gene>
<protein>
    <recommendedName>
        <fullName evidence="8">ABC transmembrane type-1 domain-containing protein</fullName>
    </recommendedName>
</protein>
<comment type="subcellular location">
    <subcellularLocation>
        <location evidence="1 7">Cell membrane</location>
        <topology evidence="1 7">Multi-pass membrane protein</topology>
    </subcellularLocation>
</comment>
<evidence type="ECO:0000256" key="5">
    <source>
        <dbReference type="ARBA" id="ARBA00022989"/>
    </source>
</evidence>
<evidence type="ECO:0000313" key="10">
    <source>
        <dbReference type="Proteomes" id="UP000029585"/>
    </source>
</evidence>
<feature type="transmembrane region" description="Helical" evidence="7">
    <location>
        <begin position="134"/>
        <end position="155"/>
    </location>
</feature>
<dbReference type="InterPro" id="IPR000515">
    <property type="entry name" value="MetI-like"/>
</dbReference>
<dbReference type="InterPro" id="IPR045621">
    <property type="entry name" value="BPD_transp_1_N"/>
</dbReference>
<dbReference type="GO" id="GO:0055085">
    <property type="term" value="P:transmembrane transport"/>
    <property type="evidence" value="ECO:0007669"/>
    <property type="project" value="InterPro"/>
</dbReference>
<dbReference type="GO" id="GO:0005886">
    <property type="term" value="C:plasma membrane"/>
    <property type="evidence" value="ECO:0007669"/>
    <property type="project" value="UniProtKB-SubCell"/>
</dbReference>
<feature type="transmembrane region" description="Helical" evidence="7">
    <location>
        <begin position="179"/>
        <end position="196"/>
    </location>
</feature>
<keyword evidence="10" id="KW-1185">Reference proteome</keyword>
<feature type="transmembrane region" description="Helical" evidence="7">
    <location>
        <begin position="278"/>
        <end position="299"/>
    </location>
</feature>
<dbReference type="InterPro" id="IPR035906">
    <property type="entry name" value="MetI-like_sf"/>
</dbReference>
<proteinExistence type="inferred from homology"/>
<feature type="transmembrane region" description="Helical" evidence="7">
    <location>
        <begin position="234"/>
        <end position="256"/>
    </location>
</feature>
<dbReference type="CDD" id="cd06261">
    <property type="entry name" value="TM_PBP2"/>
    <property type="match status" value="1"/>
</dbReference>
<comment type="caution">
    <text evidence="9">The sequence shown here is derived from an EMBL/GenBank/DDBJ whole genome shotgun (WGS) entry which is preliminary data.</text>
</comment>
<evidence type="ECO:0000256" key="1">
    <source>
        <dbReference type="ARBA" id="ARBA00004651"/>
    </source>
</evidence>
<name>A0A096B4G2_FLAPL</name>
<evidence type="ECO:0000256" key="3">
    <source>
        <dbReference type="ARBA" id="ARBA00022475"/>
    </source>
</evidence>
<keyword evidence="6 7" id="KW-0472">Membrane</keyword>
<feature type="domain" description="ABC transmembrane type-1" evidence="8">
    <location>
        <begin position="95"/>
        <end position="303"/>
    </location>
</feature>
<dbReference type="PANTHER" id="PTHR30465">
    <property type="entry name" value="INNER MEMBRANE ABC TRANSPORTER"/>
    <property type="match status" value="1"/>
</dbReference>
<dbReference type="Proteomes" id="UP000029585">
    <property type="component" value="Unassembled WGS sequence"/>
</dbReference>
<dbReference type="eggNOG" id="COG0601">
    <property type="taxonomic scope" value="Bacteria"/>
</dbReference>
<evidence type="ECO:0000313" key="9">
    <source>
        <dbReference type="EMBL" id="KGF53935.1"/>
    </source>
</evidence>
<comment type="similarity">
    <text evidence="7">Belongs to the binding-protein-dependent transport system permease family.</text>
</comment>
<keyword evidence="4 7" id="KW-0812">Transmembrane</keyword>
<dbReference type="Gene3D" id="1.10.3720.10">
    <property type="entry name" value="MetI-like"/>
    <property type="match status" value="1"/>
</dbReference>
<dbReference type="PATRIC" id="fig|742738.3.peg.3355"/>
<keyword evidence="5 7" id="KW-1133">Transmembrane helix</keyword>
<feature type="transmembrane region" description="Helical" evidence="7">
    <location>
        <begin position="9"/>
        <end position="30"/>
    </location>
</feature>